<dbReference type="GO" id="GO:0022627">
    <property type="term" value="C:cytosolic small ribosomal subunit"/>
    <property type="evidence" value="ECO:0007669"/>
    <property type="project" value="TreeGrafter"/>
</dbReference>
<evidence type="ECO:0000256" key="6">
    <source>
        <dbReference type="SAM" id="MobiDB-lite"/>
    </source>
</evidence>
<dbReference type="PATRIC" id="fig|1116213.3.peg.15"/>
<organism evidence="7">
    <name type="scientific">Candidatus Mycoplasma haematominutum 'Birmingham 1'</name>
    <dbReference type="NCBI Taxonomy" id="1116213"/>
    <lineage>
        <taxon>Bacteria</taxon>
        <taxon>Bacillati</taxon>
        <taxon>Mycoplasmatota</taxon>
        <taxon>Mollicutes</taxon>
        <taxon>Mycoplasmataceae</taxon>
        <taxon>Mycoplasma</taxon>
    </lineage>
</organism>
<comment type="similarity">
    <text evidence="1 4 5">Belongs to the bacterial ribosomal protein bS18 family.</text>
</comment>
<evidence type="ECO:0000256" key="3">
    <source>
        <dbReference type="ARBA" id="ARBA00023274"/>
    </source>
</evidence>
<dbReference type="InterPro" id="IPR036870">
    <property type="entry name" value="Ribosomal_bS18_sf"/>
</dbReference>
<evidence type="ECO:0000256" key="4">
    <source>
        <dbReference type="HAMAP-Rule" id="MF_00270"/>
    </source>
</evidence>
<evidence type="ECO:0000256" key="2">
    <source>
        <dbReference type="ARBA" id="ARBA00022980"/>
    </source>
</evidence>
<protein>
    <recommendedName>
        <fullName evidence="4">Small ribosomal subunit protein bS18</fullName>
    </recommendedName>
</protein>
<comment type="function">
    <text evidence="4">Binds as a heterodimer with protein bS6 to the central domain of the 16S rRNA, where it helps stabilize the platform of the 30S subunit.</text>
</comment>
<dbReference type="GO" id="GO:0003735">
    <property type="term" value="F:structural constituent of ribosome"/>
    <property type="evidence" value="ECO:0007669"/>
    <property type="project" value="InterPro"/>
</dbReference>
<feature type="compositionally biased region" description="Basic and acidic residues" evidence="6">
    <location>
        <begin position="1"/>
        <end position="19"/>
    </location>
</feature>
<dbReference type="PANTHER" id="PTHR13479:SF40">
    <property type="entry name" value="SMALL RIBOSOMAL SUBUNIT PROTEIN BS18M"/>
    <property type="match status" value="1"/>
</dbReference>
<dbReference type="EMBL" id="HE613254">
    <property type="protein sequence ID" value="CCE66535.1"/>
    <property type="molecule type" value="Genomic_DNA"/>
</dbReference>
<feature type="region of interest" description="Disordered" evidence="6">
    <location>
        <begin position="1"/>
        <end position="48"/>
    </location>
</feature>
<dbReference type="InterPro" id="IPR001648">
    <property type="entry name" value="Ribosomal_bS18"/>
</dbReference>
<evidence type="ECO:0000256" key="5">
    <source>
        <dbReference type="RuleBase" id="RU003910"/>
    </source>
</evidence>
<evidence type="ECO:0000313" key="7">
    <source>
        <dbReference type="EMBL" id="CCE66535.1"/>
    </source>
</evidence>
<reference evidence="7" key="1">
    <citation type="submission" date="2011-11" db="EMBL/GenBank/DDBJ databases">
        <title>Complete genome sequence of Candidatus Mycoplasma haemominutum.</title>
        <authorList>
            <person name="Barker E.N."/>
            <person name="Darby A.C."/>
            <person name="Helps C.R."/>
            <person name="Peters I.R."/>
            <person name="Hughes M.A."/>
            <person name="Radford A.D."/>
            <person name="Novacco M."/>
            <person name="Boretti F."/>
            <person name="Hofmann-Lehmann R."/>
            <person name="Tasker S."/>
        </authorList>
    </citation>
    <scope>NUCLEOTIDE SEQUENCE</scope>
    <source>
        <strain evidence="7">Birmingham 1</strain>
    </source>
</reference>
<accession>G8C2I7</accession>
<dbReference type="PANTHER" id="PTHR13479">
    <property type="entry name" value="30S RIBOSOMAL PROTEIN S18"/>
    <property type="match status" value="1"/>
</dbReference>
<dbReference type="NCBIfam" id="TIGR00165">
    <property type="entry name" value="S18"/>
    <property type="match status" value="1"/>
</dbReference>
<reference evidence="7" key="2">
    <citation type="submission" date="2011-11" db="EMBL/GenBank/DDBJ databases">
        <authorList>
            <person name="Barker E."/>
        </authorList>
    </citation>
    <scope>NUCLEOTIDE SEQUENCE</scope>
    <source>
        <strain evidence="7">Birmingham 1</strain>
    </source>
</reference>
<dbReference type="OrthoDB" id="9812008at2"/>
<name>G8C2I7_9MOLU</name>
<dbReference type="SUPFAM" id="SSF46911">
    <property type="entry name" value="Ribosomal protein S18"/>
    <property type="match status" value="1"/>
</dbReference>
<comment type="subunit">
    <text evidence="4">Part of the 30S ribosomal subunit. Forms a tight heterodimer with protein bS6.</text>
</comment>
<dbReference type="GO" id="GO:0006412">
    <property type="term" value="P:translation"/>
    <property type="evidence" value="ECO:0007669"/>
    <property type="project" value="UniProtKB-UniRule"/>
</dbReference>
<proteinExistence type="inferred from homology"/>
<dbReference type="Gene3D" id="4.10.640.10">
    <property type="entry name" value="Ribosomal protein S18"/>
    <property type="match status" value="1"/>
</dbReference>
<dbReference type="AlphaFoldDB" id="G8C2I7"/>
<dbReference type="HOGENOM" id="CLU_148710_0_1_14"/>
<keyword evidence="4" id="KW-0694">RNA-binding</keyword>
<dbReference type="PRINTS" id="PR00974">
    <property type="entry name" value="RIBOSOMALS18"/>
</dbReference>
<dbReference type="HAMAP" id="MF_00270">
    <property type="entry name" value="Ribosomal_bS18"/>
    <property type="match status" value="1"/>
</dbReference>
<gene>
    <name evidence="4 7" type="primary">rpsR</name>
    <name evidence="7" type="ORF">MHM_00170</name>
</gene>
<dbReference type="Pfam" id="PF01084">
    <property type="entry name" value="Ribosomal_S18"/>
    <property type="match status" value="1"/>
</dbReference>
<keyword evidence="3 4" id="KW-0687">Ribonucleoprotein</keyword>
<keyword evidence="2 4" id="KW-0689">Ribosomal protein</keyword>
<dbReference type="RefSeq" id="WP_015511400.1">
    <property type="nucleotide sequence ID" value="NC_021007.1"/>
</dbReference>
<dbReference type="GO" id="GO:0070181">
    <property type="term" value="F:small ribosomal subunit rRNA binding"/>
    <property type="evidence" value="ECO:0007669"/>
    <property type="project" value="TreeGrafter"/>
</dbReference>
<keyword evidence="4" id="KW-0699">rRNA-binding</keyword>
<evidence type="ECO:0000256" key="1">
    <source>
        <dbReference type="ARBA" id="ARBA00005589"/>
    </source>
</evidence>
<dbReference type="KEGG" id="mhb:MHM_00170"/>
<sequence length="120" mass="13945">MEFSSEELKESGDSTHSNEGENLAQSTPTETKGESPLPARSSRGNFERKRKNRYKKNCWLCRQGKLLIDYKEAELLKNYLRRYNKILIHKVSGNCLKHQHQLAQAIKRARFIALLPFVPE</sequence>